<dbReference type="EMBL" id="CP158299">
    <property type="protein sequence ID" value="XBV85669.1"/>
    <property type="molecule type" value="Genomic_DNA"/>
</dbReference>
<proteinExistence type="predicted"/>
<protein>
    <submittedName>
        <fullName evidence="1">Uncharacterized protein</fullName>
    </submittedName>
</protein>
<dbReference type="KEGG" id="dsc:ABOD76_19955"/>
<name>A0AAU7UB24_9DEIO</name>
<accession>A0AAU7UB24</accession>
<organism evidence="1">
    <name type="scientific">Deinococcus sonorensis KR-87</name>
    <dbReference type="NCBI Taxonomy" id="694439"/>
    <lineage>
        <taxon>Bacteria</taxon>
        <taxon>Thermotogati</taxon>
        <taxon>Deinococcota</taxon>
        <taxon>Deinococci</taxon>
        <taxon>Deinococcales</taxon>
        <taxon>Deinococcaceae</taxon>
        <taxon>Deinococcus</taxon>
    </lineage>
</organism>
<dbReference type="RefSeq" id="WP_350243710.1">
    <property type="nucleotide sequence ID" value="NZ_CP158299.1"/>
</dbReference>
<evidence type="ECO:0000313" key="1">
    <source>
        <dbReference type="EMBL" id="XBV85669.1"/>
    </source>
</evidence>
<sequence length="156" mass="17102">MTELQRILTALRNEGLEVESVEDGALVKDGEARVALFAEAAEEGGVLVRLHLDLDLFVDEEALADVLMGINLMNQSLDYGSLILDPLDDDDDDEAAEGQDAAEEGITFAVLGRSVLWLPNLGEAEMGRLRDHLGRFEREVSETVERTLHGEKGLRA</sequence>
<reference evidence="1" key="1">
    <citation type="submission" date="2024-06" db="EMBL/GenBank/DDBJ databases">
        <title>Draft Genome Sequence of Deinococcus sonorensis Type Strain KR-87, a Biofilm Producing Representative of the Genus Deinococcus.</title>
        <authorList>
            <person name="Boren L.S."/>
            <person name="Grosso R.A."/>
            <person name="Hugenberg-Cox A.N."/>
            <person name="Hill J.T.E."/>
            <person name="Albert C.M."/>
            <person name="Tuohy J.M."/>
        </authorList>
    </citation>
    <scope>NUCLEOTIDE SEQUENCE</scope>
    <source>
        <strain evidence="1">KR-87</strain>
    </source>
</reference>
<gene>
    <name evidence="1" type="ORF">ABOD76_19955</name>
</gene>
<dbReference type="AlphaFoldDB" id="A0AAU7UB24"/>